<accession>A0A420WG75</accession>
<name>A0A420WG75_9PROT</name>
<feature type="domain" description="Fe/B12 periplasmic-binding" evidence="1">
    <location>
        <begin position="5"/>
        <end position="293"/>
    </location>
</feature>
<evidence type="ECO:0000313" key="2">
    <source>
        <dbReference type="EMBL" id="RKQ69972.1"/>
    </source>
</evidence>
<dbReference type="CDD" id="cd01144">
    <property type="entry name" value="BtuF"/>
    <property type="match status" value="1"/>
</dbReference>
<dbReference type="EMBL" id="RBIG01000002">
    <property type="protein sequence ID" value="RKQ69972.1"/>
    <property type="molecule type" value="Genomic_DNA"/>
</dbReference>
<dbReference type="Gene3D" id="3.40.50.1980">
    <property type="entry name" value="Nitrogenase molybdenum iron protein domain"/>
    <property type="match status" value="2"/>
</dbReference>
<proteinExistence type="predicted"/>
<gene>
    <name evidence="2" type="ORF">BCL74_1907</name>
</gene>
<dbReference type="Proteomes" id="UP000277424">
    <property type="component" value="Unassembled WGS sequence"/>
</dbReference>
<dbReference type="Pfam" id="PF01497">
    <property type="entry name" value="Peripla_BP_2"/>
    <property type="match status" value="1"/>
</dbReference>
<dbReference type="PROSITE" id="PS50983">
    <property type="entry name" value="FE_B12_PBP"/>
    <property type="match status" value="1"/>
</dbReference>
<dbReference type="InterPro" id="IPR002491">
    <property type="entry name" value="ABC_transptr_periplasmic_BD"/>
</dbReference>
<comment type="caution">
    <text evidence="2">The sequence shown here is derived from an EMBL/GenBank/DDBJ whole genome shotgun (WGS) entry which is preliminary data.</text>
</comment>
<reference evidence="2 3" key="1">
    <citation type="submission" date="2018-10" db="EMBL/GenBank/DDBJ databases">
        <title>Comparative analysis of microorganisms from saline springs in Andes Mountain Range, Colombia.</title>
        <authorList>
            <person name="Rubin E."/>
        </authorList>
    </citation>
    <scope>NUCLEOTIDE SEQUENCE [LARGE SCALE GENOMIC DNA]</scope>
    <source>
        <strain evidence="2 3">USBA 36</strain>
    </source>
</reference>
<protein>
    <submittedName>
        <fullName evidence="2">Iron complex transport system substrate-binding protein</fullName>
    </submittedName>
</protein>
<evidence type="ECO:0000313" key="3">
    <source>
        <dbReference type="Proteomes" id="UP000277424"/>
    </source>
</evidence>
<dbReference type="InterPro" id="IPR051030">
    <property type="entry name" value="Vitamin_B12-ABC_binding"/>
</dbReference>
<organism evidence="2 3">
    <name type="scientific">Oceanibaculum indicum</name>
    <dbReference type="NCBI Taxonomy" id="526216"/>
    <lineage>
        <taxon>Bacteria</taxon>
        <taxon>Pseudomonadati</taxon>
        <taxon>Pseudomonadota</taxon>
        <taxon>Alphaproteobacteria</taxon>
        <taxon>Rhodospirillales</taxon>
        <taxon>Oceanibaculaceae</taxon>
        <taxon>Oceanibaculum</taxon>
    </lineage>
</organism>
<dbReference type="PANTHER" id="PTHR42860:SF1">
    <property type="entry name" value="VITAMIN B12-BINDING PROTEIN"/>
    <property type="match status" value="1"/>
</dbReference>
<dbReference type="RefSeq" id="WP_121219464.1">
    <property type="nucleotide sequence ID" value="NZ_RBIG01000002.1"/>
</dbReference>
<sequence>MAAPRIVSLLPSATEIVAGLGHAGNLVGRSHECDFPGGLGELPVVSRPRIDITVPSAEIDRQVKQAARNALSVFEVDEAMLAELQPDVIVTQDLCKVCAVSLGEVEQAACELTGRPVRIVSCSPASLADIWTDIRRVARALGAIRQGKALIDRLTLAIEGIESQTRLIEPKPTVACIEWLDPPMAAGNWVPELIARAGGVSLFGEAGKHSPWLELEALLRIDPDVVVIAPCGFQIPRTLTEISALTGQPGWADMRAARDGRVFVADGHHFFNRPGPRILETLEILTEILHPGRFAFAHEGTGWVRL</sequence>
<dbReference type="PANTHER" id="PTHR42860">
    <property type="entry name" value="VITAMIN B12-BINDING PROTEIN"/>
    <property type="match status" value="1"/>
</dbReference>
<dbReference type="AlphaFoldDB" id="A0A420WG75"/>
<dbReference type="OrthoDB" id="9775594at2"/>
<dbReference type="SUPFAM" id="SSF53807">
    <property type="entry name" value="Helical backbone' metal receptor"/>
    <property type="match status" value="1"/>
</dbReference>
<evidence type="ECO:0000259" key="1">
    <source>
        <dbReference type="PROSITE" id="PS50983"/>
    </source>
</evidence>